<dbReference type="AlphaFoldDB" id="A0A1W2A4I8"/>
<reference evidence="1 2" key="1">
    <citation type="submission" date="2017-04" db="EMBL/GenBank/DDBJ databases">
        <authorList>
            <person name="Afonso C.L."/>
            <person name="Miller P.J."/>
            <person name="Scott M.A."/>
            <person name="Spackman E."/>
            <person name="Goraichik I."/>
            <person name="Dimitrov K.M."/>
            <person name="Suarez D.L."/>
            <person name="Swayne D.E."/>
        </authorList>
    </citation>
    <scope>NUCLEOTIDE SEQUENCE [LARGE SCALE GENOMIC DNA]</scope>
    <source>
        <strain evidence="1 2">DSM 3385</strain>
    </source>
</reference>
<evidence type="ECO:0008006" key="3">
    <source>
        <dbReference type="Google" id="ProtNLM"/>
    </source>
</evidence>
<protein>
    <recommendedName>
        <fullName evidence="3">DUF1178 domain-containing protein</fullName>
    </recommendedName>
</protein>
<dbReference type="Pfam" id="PF06676">
    <property type="entry name" value="DUF1178"/>
    <property type="match status" value="1"/>
</dbReference>
<gene>
    <name evidence="1" type="ORF">SAMN02746065_104106</name>
</gene>
<evidence type="ECO:0000313" key="1">
    <source>
        <dbReference type="EMBL" id="SMC55556.1"/>
    </source>
</evidence>
<dbReference type="RefSeq" id="WP_084067442.1">
    <property type="nucleotide sequence ID" value="NZ_FWXY01000004.1"/>
</dbReference>
<dbReference type="EMBL" id="FWXY01000004">
    <property type="protein sequence ID" value="SMC55556.1"/>
    <property type="molecule type" value="Genomic_DNA"/>
</dbReference>
<dbReference type="InterPro" id="IPR009562">
    <property type="entry name" value="DUF1178"/>
</dbReference>
<dbReference type="PIRSF" id="PIRSF032131">
    <property type="entry name" value="UCP032131"/>
    <property type="match status" value="1"/>
</dbReference>
<dbReference type="STRING" id="1121400.SAMN02746065_104106"/>
<dbReference type="OrthoDB" id="5295943at2"/>
<evidence type="ECO:0000313" key="2">
    <source>
        <dbReference type="Proteomes" id="UP000192418"/>
    </source>
</evidence>
<name>A0A1W2A4I8_9BACT</name>
<dbReference type="Proteomes" id="UP000192418">
    <property type="component" value="Unassembled WGS sequence"/>
</dbReference>
<keyword evidence="2" id="KW-1185">Reference proteome</keyword>
<organism evidence="1 2">
    <name type="scientific">Desulfocicer vacuolatum DSM 3385</name>
    <dbReference type="NCBI Taxonomy" id="1121400"/>
    <lineage>
        <taxon>Bacteria</taxon>
        <taxon>Pseudomonadati</taxon>
        <taxon>Thermodesulfobacteriota</taxon>
        <taxon>Desulfobacteria</taxon>
        <taxon>Desulfobacterales</taxon>
        <taxon>Desulfobacteraceae</taxon>
        <taxon>Desulfocicer</taxon>
    </lineage>
</organism>
<proteinExistence type="predicted"/>
<sequence length="141" mass="15875">MIVFDLECVNGHTFEGWFDDSNEFEHQCQQGLVSCPVCETTSVHQKLSAVAVRTSSQATSIRNNQQDVLSRINAKLTHYVEKNFENVGTDFAKEALKIHYGSSTPKNIRGTTTPEEDKLLNKEGVPVIKFSMPEKDKEKLN</sequence>
<accession>A0A1W2A4I8</accession>